<feature type="domain" description="Yip1" evidence="6">
    <location>
        <begin position="15"/>
        <end position="178"/>
    </location>
</feature>
<reference evidence="7 8" key="1">
    <citation type="submission" date="2019-03" db="EMBL/GenBank/DDBJ databases">
        <authorList>
            <person name="Zhang S."/>
        </authorList>
    </citation>
    <scope>NUCLEOTIDE SEQUENCE [LARGE SCALE GENOMIC DNA]</scope>
    <source>
        <strain evidence="7 8">S4J41</strain>
    </source>
</reference>
<keyword evidence="2 5" id="KW-0812">Transmembrane</keyword>
<protein>
    <submittedName>
        <fullName evidence="7">YIP1 family protein</fullName>
    </submittedName>
</protein>
<dbReference type="AlphaFoldDB" id="A0A4R5EKX3"/>
<dbReference type="Proteomes" id="UP000294662">
    <property type="component" value="Unassembled WGS sequence"/>
</dbReference>
<name>A0A4R5EKX3_9RHOB</name>
<dbReference type="OrthoDB" id="7872013at2"/>
<gene>
    <name evidence="7" type="ORF">E1B25_17910</name>
</gene>
<evidence type="ECO:0000313" key="8">
    <source>
        <dbReference type="Proteomes" id="UP000294662"/>
    </source>
</evidence>
<dbReference type="GO" id="GO:0016020">
    <property type="term" value="C:membrane"/>
    <property type="evidence" value="ECO:0007669"/>
    <property type="project" value="UniProtKB-SubCell"/>
</dbReference>
<evidence type="ECO:0000256" key="2">
    <source>
        <dbReference type="ARBA" id="ARBA00022692"/>
    </source>
</evidence>
<dbReference type="Pfam" id="PF04893">
    <property type="entry name" value="Yip1"/>
    <property type="match status" value="1"/>
</dbReference>
<keyword evidence="8" id="KW-1185">Reference proteome</keyword>
<comment type="caution">
    <text evidence="7">The sequence shown here is derived from an EMBL/GenBank/DDBJ whole genome shotgun (WGS) entry which is preliminary data.</text>
</comment>
<dbReference type="InterPro" id="IPR006977">
    <property type="entry name" value="Yip1_dom"/>
</dbReference>
<feature type="transmembrane region" description="Helical" evidence="5">
    <location>
        <begin position="71"/>
        <end position="91"/>
    </location>
</feature>
<proteinExistence type="predicted"/>
<evidence type="ECO:0000256" key="5">
    <source>
        <dbReference type="SAM" id="Phobius"/>
    </source>
</evidence>
<evidence type="ECO:0000256" key="4">
    <source>
        <dbReference type="ARBA" id="ARBA00023136"/>
    </source>
</evidence>
<keyword evidence="4 5" id="KW-0472">Membrane</keyword>
<dbReference type="RefSeq" id="WP_132830966.1">
    <property type="nucleotide sequence ID" value="NZ_SMFP01000014.1"/>
</dbReference>
<keyword evidence="3 5" id="KW-1133">Transmembrane helix</keyword>
<evidence type="ECO:0000259" key="6">
    <source>
        <dbReference type="Pfam" id="PF04893"/>
    </source>
</evidence>
<sequence>MNKALWGEMIVMSVRDPAGLARRLIAMHLSREVLWTGLALAAVANTVFFSLSELLMPAPAGLPLLFQSPFIYLAMVTGGLILTVIMIYWAGRVLGGKGTLGDVAAVVLWLQVLRILVQTATLVLSLAVPLLAMVLVLAATVLGLYITLHFIAQAHRFTSLARAGGTMILSIVMMAIALSVLLAVFGGVFFGGATHV</sequence>
<accession>A0A4R5EKX3</accession>
<evidence type="ECO:0000313" key="7">
    <source>
        <dbReference type="EMBL" id="TDE35279.1"/>
    </source>
</evidence>
<feature type="transmembrane region" description="Helical" evidence="5">
    <location>
        <begin position="33"/>
        <end position="51"/>
    </location>
</feature>
<dbReference type="EMBL" id="SMFP01000014">
    <property type="protein sequence ID" value="TDE35279.1"/>
    <property type="molecule type" value="Genomic_DNA"/>
</dbReference>
<feature type="transmembrane region" description="Helical" evidence="5">
    <location>
        <begin position="103"/>
        <end position="124"/>
    </location>
</feature>
<feature type="transmembrane region" description="Helical" evidence="5">
    <location>
        <begin position="164"/>
        <end position="190"/>
    </location>
</feature>
<comment type="subcellular location">
    <subcellularLocation>
        <location evidence="1">Membrane</location>
        <topology evidence="1">Multi-pass membrane protein</topology>
    </subcellularLocation>
</comment>
<organism evidence="7 8">
    <name type="scientific">Antarcticimicrobium sediminis</name>
    <dbReference type="NCBI Taxonomy" id="2546227"/>
    <lineage>
        <taxon>Bacteria</taxon>
        <taxon>Pseudomonadati</taxon>
        <taxon>Pseudomonadota</taxon>
        <taxon>Alphaproteobacteria</taxon>
        <taxon>Rhodobacterales</taxon>
        <taxon>Paracoccaceae</taxon>
        <taxon>Antarcticimicrobium</taxon>
    </lineage>
</organism>
<feature type="transmembrane region" description="Helical" evidence="5">
    <location>
        <begin position="130"/>
        <end position="152"/>
    </location>
</feature>
<evidence type="ECO:0000256" key="1">
    <source>
        <dbReference type="ARBA" id="ARBA00004141"/>
    </source>
</evidence>
<evidence type="ECO:0000256" key="3">
    <source>
        <dbReference type="ARBA" id="ARBA00022989"/>
    </source>
</evidence>